<dbReference type="PROSITE" id="PS50966">
    <property type="entry name" value="ZF_SWIM"/>
    <property type="match status" value="1"/>
</dbReference>
<name>A0ABR2T6D4_9ROSI</name>
<dbReference type="InterPro" id="IPR004332">
    <property type="entry name" value="Transposase_MuDR"/>
</dbReference>
<dbReference type="Proteomes" id="UP001396334">
    <property type="component" value="Unassembled WGS sequence"/>
</dbReference>
<proteinExistence type="predicted"/>
<feature type="compositionally biased region" description="Basic and acidic residues" evidence="5">
    <location>
        <begin position="120"/>
        <end position="133"/>
    </location>
</feature>
<evidence type="ECO:0000256" key="4">
    <source>
        <dbReference type="PROSITE-ProRule" id="PRU00325"/>
    </source>
</evidence>
<evidence type="ECO:0000256" key="5">
    <source>
        <dbReference type="SAM" id="MobiDB-lite"/>
    </source>
</evidence>
<feature type="compositionally biased region" description="Low complexity" evidence="5">
    <location>
        <begin position="793"/>
        <end position="806"/>
    </location>
</feature>
<feature type="compositionally biased region" description="Basic and acidic residues" evidence="5">
    <location>
        <begin position="277"/>
        <end position="288"/>
    </location>
</feature>
<organism evidence="7 8">
    <name type="scientific">Hibiscus sabdariffa</name>
    <name type="common">roselle</name>
    <dbReference type="NCBI Taxonomy" id="183260"/>
    <lineage>
        <taxon>Eukaryota</taxon>
        <taxon>Viridiplantae</taxon>
        <taxon>Streptophyta</taxon>
        <taxon>Embryophyta</taxon>
        <taxon>Tracheophyta</taxon>
        <taxon>Spermatophyta</taxon>
        <taxon>Magnoliopsida</taxon>
        <taxon>eudicotyledons</taxon>
        <taxon>Gunneridae</taxon>
        <taxon>Pentapetalae</taxon>
        <taxon>rosids</taxon>
        <taxon>malvids</taxon>
        <taxon>Malvales</taxon>
        <taxon>Malvaceae</taxon>
        <taxon>Malvoideae</taxon>
        <taxon>Hibiscus</taxon>
    </lineage>
</organism>
<dbReference type="InterPro" id="IPR058594">
    <property type="entry name" value="PB1-like_dom_pln"/>
</dbReference>
<accession>A0ABR2T6D4</accession>
<keyword evidence="3" id="KW-0862">Zinc</keyword>
<dbReference type="SUPFAM" id="SSF57756">
    <property type="entry name" value="Retrovirus zinc finger-like domains"/>
    <property type="match status" value="1"/>
</dbReference>
<comment type="caution">
    <text evidence="7">The sequence shown here is derived from an EMBL/GenBank/DDBJ whole genome shotgun (WGS) entry which is preliminary data.</text>
</comment>
<dbReference type="EMBL" id="JBBPBN010000008">
    <property type="protein sequence ID" value="KAK9032784.1"/>
    <property type="molecule type" value="Genomic_DNA"/>
</dbReference>
<keyword evidence="2 4" id="KW-0863">Zinc-finger</keyword>
<dbReference type="PANTHER" id="PTHR31973">
    <property type="entry name" value="POLYPROTEIN, PUTATIVE-RELATED"/>
    <property type="match status" value="1"/>
</dbReference>
<evidence type="ECO:0000259" key="6">
    <source>
        <dbReference type="PROSITE" id="PS50966"/>
    </source>
</evidence>
<evidence type="ECO:0000256" key="1">
    <source>
        <dbReference type="ARBA" id="ARBA00022723"/>
    </source>
</evidence>
<dbReference type="PANTHER" id="PTHR31973:SF197">
    <property type="entry name" value="SWIM-TYPE DOMAIN-CONTAINING PROTEIN"/>
    <property type="match status" value="1"/>
</dbReference>
<feature type="compositionally biased region" description="Polar residues" evidence="5">
    <location>
        <begin position="815"/>
        <end position="831"/>
    </location>
</feature>
<dbReference type="InterPro" id="IPR006564">
    <property type="entry name" value="Znf_PMZ"/>
</dbReference>
<gene>
    <name evidence="7" type="ORF">V6N11_017827</name>
</gene>
<evidence type="ECO:0000313" key="8">
    <source>
        <dbReference type="Proteomes" id="UP001396334"/>
    </source>
</evidence>
<evidence type="ECO:0000256" key="3">
    <source>
        <dbReference type="ARBA" id="ARBA00022833"/>
    </source>
</evidence>
<dbReference type="Pfam" id="PF04434">
    <property type="entry name" value="SWIM"/>
    <property type="match status" value="1"/>
</dbReference>
<feature type="region of interest" description="Disordered" evidence="5">
    <location>
        <begin position="119"/>
        <end position="138"/>
    </location>
</feature>
<dbReference type="InterPro" id="IPR007527">
    <property type="entry name" value="Znf_SWIM"/>
</dbReference>
<protein>
    <recommendedName>
        <fullName evidence="6">SWIM-type domain-containing protein</fullName>
    </recommendedName>
</protein>
<feature type="domain" description="SWIM-type" evidence="6">
    <location>
        <begin position="666"/>
        <end position="698"/>
    </location>
</feature>
<dbReference type="Pfam" id="PF26130">
    <property type="entry name" value="PB1-like"/>
    <property type="match status" value="1"/>
</dbReference>
<feature type="region of interest" description="Disordered" evidence="5">
    <location>
        <begin position="743"/>
        <end position="766"/>
    </location>
</feature>
<dbReference type="SMART" id="SM00575">
    <property type="entry name" value="ZnF_PMZ"/>
    <property type="match status" value="1"/>
</dbReference>
<reference evidence="7 8" key="1">
    <citation type="journal article" date="2024" name="G3 (Bethesda)">
        <title>Genome assembly of Hibiscus sabdariffa L. provides insights into metabolisms of medicinal natural products.</title>
        <authorList>
            <person name="Kim T."/>
        </authorList>
    </citation>
    <scope>NUCLEOTIDE SEQUENCE [LARGE SCALE GENOMIC DNA]</scope>
    <source>
        <strain evidence="7">TK-2024</strain>
        <tissue evidence="7">Old leaves</tissue>
    </source>
</reference>
<feature type="region of interest" description="Disordered" evidence="5">
    <location>
        <begin position="811"/>
        <end position="831"/>
    </location>
</feature>
<evidence type="ECO:0000313" key="7">
    <source>
        <dbReference type="EMBL" id="KAK9032784.1"/>
    </source>
</evidence>
<keyword evidence="1" id="KW-0479">Metal-binding</keyword>
<evidence type="ECO:0000256" key="2">
    <source>
        <dbReference type="ARBA" id="ARBA00022771"/>
    </source>
</evidence>
<keyword evidence="8" id="KW-1185">Reference proteome</keyword>
<feature type="region of interest" description="Disordered" evidence="5">
    <location>
        <begin position="277"/>
        <end position="305"/>
    </location>
</feature>
<sequence>MVDDSKIVYVLCYFHGGIFRTSPKFEYKNGTVERFQVDPDKLCLWDLIDNVKLLGYGHHPFIYYRVPRVEFNCDGLVLIHNDDTVRQVISLLIENGSVDIYVDHKIDVGDDCQTNNEVVEGSKNRASEDSKDGESEDGVDVVGEELGVDILGLEVAGENLRVVIEGLHTDCERVTTDSNDEIVHGVNDAREDLGIEIDANSNTELKEDNGQHCFLYDVELLSDVDDEVVSIRRKLIGNEKNGNDYMSERVGLDVSDEEYMQEIEVRDDALEEHEIKGRNEKFNGHESDYLDSSDPGEYGDSGESDEEICGAYSGKKSMGPRYDSKCAIPTWEVGMRFEDNVQFKEAVKKYSVAKGVKLKFVKNEPKRTRVHCGETCPWKLYASYDNRYDCFVVKTYHSVHMCFRNNKNTMLSCKMIQKAFMDRILMDPKMKVSTLKEMCQTELGAYAPYNMCQRARRAVLKEMQGSYVEEFANLWGYAAELLHSNPGSTGLIPVLRESFPDVDHRMCARHIYASWHKKWKGMNRKIQFWNTVRASFVEDFDEQLQKLEALGTNSSNDLLETPVECWSKAYFKGTSKCDVVNNNMAEAFNGWIIEARCKPIIIMLEEIRTMVMSRMNVKRAWAGTWRTNIAPRALQKLERNMENSTHCRLVWNGDGGFEVNHLGNQHTIDLKKLTCTCREWEINGIPCCHAICAMYHDSKKPETYISEWYSKDKYLASYNHILQPVRGKKFWFKGLSPILPPKVKVLPGRPKKNRRKDKDEPKKVNSGKYTRARIKITCSVCKATGHNKRKCPQTTNNDNSTQDNTNVNVGLISTPRPTSPSIRTARNSNTKTSTFKKDVIHRSKTLSVTSQEKNMVESSATNSINDRSFNKRKKVIGIGLYTDLQTGEQIMNPGMESERVVTAPAIVPKKIGAHTSQFQHRWKGPGLSWKGKKAVTTRQLQQENSDASRKHKIIKIQ</sequence>
<dbReference type="Pfam" id="PF03108">
    <property type="entry name" value="DBD_Tnp_Mut"/>
    <property type="match status" value="1"/>
</dbReference>
<dbReference type="InterPro" id="IPR036875">
    <property type="entry name" value="Znf_CCHC_sf"/>
</dbReference>
<feature type="region of interest" description="Disordered" evidence="5">
    <location>
        <begin position="787"/>
        <end position="806"/>
    </location>
</feature>